<keyword evidence="7" id="KW-0804">Transcription</keyword>
<evidence type="ECO:0000259" key="11">
    <source>
        <dbReference type="Pfam" id="PF01726"/>
    </source>
</evidence>
<dbReference type="RefSeq" id="WP_344624929.1">
    <property type="nucleotide sequence ID" value="NZ_BAAALD010000036.1"/>
</dbReference>
<proteinExistence type="predicted"/>
<dbReference type="InterPro" id="IPR036388">
    <property type="entry name" value="WH-like_DNA-bd_sf"/>
</dbReference>
<accession>A0ABP4E743</accession>
<keyword evidence="2" id="KW-0235">DNA replication</keyword>
<dbReference type="InterPro" id="IPR006199">
    <property type="entry name" value="LexA_DNA-bd_dom"/>
</dbReference>
<evidence type="ECO:0000256" key="3">
    <source>
        <dbReference type="ARBA" id="ARBA00022763"/>
    </source>
</evidence>
<dbReference type="Gene3D" id="2.10.109.10">
    <property type="entry name" value="Umud Fragment, subunit A"/>
    <property type="match status" value="1"/>
</dbReference>
<evidence type="ECO:0000256" key="6">
    <source>
        <dbReference type="ARBA" id="ARBA00023125"/>
    </source>
</evidence>
<reference evidence="13" key="1">
    <citation type="journal article" date="2019" name="Int. J. Syst. Evol. Microbiol.">
        <title>The Global Catalogue of Microorganisms (GCM) 10K type strain sequencing project: providing services to taxonomists for standard genome sequencing and annotation.</title>
        <authorList>
            <consortium name="The Broad Institute Genomics Platform"/>
            <consortium name="The Broad Institute Genome Sequencing Center for Infectious Disease"/>
            <person name="Wu L."/>
            <person name="Ma J."/>
        </authorList>
    </citation>
    <scope>NUCLEOTIDE SEQUENCE [LARGE SCALE GENOMIC DNA]</scope>
    <source>
        <strain evidence="13">JCM 13002</strain>
    </source>
</reference>
<dbReference type="InterPro" id="IPR015927">
    <property type="entry name" value="Peptidase_S24_S26A/B/C"/>
</dbReference>
<dbReference type="PANTHER" id="PTHR33516">
    <property type="entry name" value="LEXA REPRESSOR"/>
    <property type="match status" value="1"/>
</dbReference>
<dbReference type="InterPro" id="IPR006200">
    <property type="entry name" value="LexA"/>
</dbReference>
<gene>
    <name evidence="12" type="primary">lexA_2</name>
    <name evidence="12" type="ORF">GCM10009663_39030</name>
</gene>
<dbReference type="NCBIfam" id="TIGR00498">
    <property type="entry name" value="lexA"/>
    <property type="match status" value="1"/>
</dbReference>
<dbReference type="SUPFAM" id="SSF51306">
    <property type="entry name" value="LexA/Signal peptidase"/>
    <property type="match status" value="1"/>
</dbReference>
<keyword evidence="3" id="KW-0227">DNA damage</keyword>
<keyword evidence="8" id="KW-0234">DNA repair</keyword>
<keyword evidence="4" id="KW-0378">Hydrolase</keyword>
<comment type="caution">
    <text evidence="12">The sequence shown here is derived from an EMBL/GenBank/DDBJ whole genome shotgun (WGS) entry which is preliminary data.</text>
</comment>
<keyword evidence="9" id="KW-0742">SOS response</keyword>
<evidence type="ECO:0000256" key="5">
    <source>
        <dbReference type="ARBA" id="ARBA00023015"/>
    </source>
</evidence>
<name>A0ABP4E743_9ACTN</name>
<dbReference type="InterPro" id="IPR039418">
    <property type="entry name" value="LexA-like"/>
</dbReference>
<dbReference type="Gene3D" id="1.10.10.10">
    <property type="entry name" value="Winged helix-like DNA-binding domain superfamily/Winged helix DNA-binding domain"/>
    <property type="match status" value="1"/>
</dbReference>
<evidence type="ECO:0000256" key="8">
    <source>
        <dbReference type="ARBA" id="ARBA00023204"/>
    </source>
</evidence>
<dbReference type="CDD" id="cd06529">
    <property type="entry name" value="S24_LexA-like"/>
    <property type="match status" value="1"/>
</dbReference>
<dbReference type="InterPro" id="IPR036390">
    <property type="entry name" value="WH_DNA-bd_sf"/>
</dbReference>
<evidence type="ECO:0000256" key="2">
    <source>
        <dbReference type="ARBA" id="ARBA00022705"/>
    </source>
</evidence>
<dbReference type="Pfam" id="PF01726">
    <property type="entry name" value="LexA_DNA_bind"/>
    <property type="match status" value="1"/>
</dbReference>
<dbReference type="Pfam" id="PF00717">
    <property type="entry name" value="Peptidase_S24"/>
    <property type="match status" value="1"/>
</dbReference>
<evidence type="ECO:0000256" key="4">
    <source>
        <dbReference type="ARBA" id="ARBA00022801"/>
    </source>
</evidence>
<evidence type="ECO:0000259" key="10">
    <source>
        <dbReference type="Pfam" id="PF00717"/>
    </source>
</evidence>
<dbReference type="SUPFAM" id="SSF46785">
    <property type="entry name" value="Winged helix' DNA-binding domain"/>
    <property type="match status" value="1"/>
</dbReference>
<keyword evidence="13" id="KW-1185">Reference proteome</keyword>
<keyword evidence="1" id="KW-0678">Repressor</keyword>
<organism evidence="12 13">
    <name type="scientific">Kitasatospora arboriphila</name>
    <dbReference type="NCBI Taxonomy" id="258052"/>
    <lineage>
        <taxon>Bacteria</taxon>
        <taxon>Bacillati</taxon>
        <taxon>Actinomycetota</taxon>
        <taxon>Actinomycetes</taxon>
        <taxon>Kitasatosporales</taxon>
        <taxon>Streptomycetaceae</taxon>
        <taxon>Kitasatospora</taxon>
    </lineage>
</organism>
<evidence type="ECO:0000256" key="9">
    <source>
        <dbReference type="ARBA" id="ARBA00023236"/>
    </source>
</evidence>
<dbReference type="InterPro" id="IPR050077">
    <property type="entry name" value="LexA_repressor"/>
</dbReference>
<feature type="domain" description="Peptidase S24/S26A/S26B/S26C" evidence="10">
    <location>
        <begin position="111"/>
        <end position="215"/>
    </location>
</feature>
<dbReference type="PANTHER" id="PTHR33516:SF2">
    <property type="entry name" value="LEXA REPRESSOR-RELATED"/>
    <property type="match status" value="1"/>
</dbReference>
<keyword evidence="5" id="KW-0805">Transcription regulation</keyword>
<sequence>MADNPGTLVHGRRRAVGRDGLTDRQRAILAVIADHTAARGYPPTLREIGRAVGLSSSSSVAHQINRLQDLGHVEADPQRTRTYRLTATRPTAPGGPERGSVAVPLVSPGHAGGPLAAVHDEDVLHLPRRIVGDGELIALTVRGAATTDGTMRDGDLVMVRRQGVADDDDLVAAMIDGETTISRYRRDGERTWLLPHLAAHRPVPADRATVLGKVVAVLHTM</sequence>
<feature type="domain" description="LexA repressor DNA-binding" evidence="11">
    <location>
        <begin position="20"/>
        <end position="82"/>
    </location>
</feature>
<dbReference type="Proteomes" id="UP001499987">
    <property type="component" value="Unassembled WGS sequence"/>
</dbReference>
<evidence type="ECO:0000313" key="12">
    <source>
        <dbReference type="EMBL" id="GAA1091412.1"/>
    </source>
</evidence>
<evidence type="ECO:0000256" key="7">
    <source>
        <dbReference type="ARBA" id="ARBA00023163"/>
    </source>
</evidence>
<dbReference type="InterPro" id="IPR036286">
    <property type="entry name" value="LexA/Signal_pep-like_sf"/>
</dbReference>
<keyword evidence="6" id="KW-0238">DNA-binding</keyword>
<dbReference type="EMBL" id="BAAALD010000036">
    <property type="protein sequence ID" value="GAA1091412.1"/>
    <property type="molecule type" value="Genomic_DNA"/>
</dbReference>
<evidence type="ECO:0000313" key="13">
    <source>
        <dbReference type="Proteomes" id="UP001499987"/>
    </source>
</evidence>
<protein>
    <submittedName>
        <fullName evidence="12">Transcriptional repressor LexA</fullName>
    </submittedName>
</protein>
<evidence type="ECO:0000256" key="1">
    <source>
        <dbReference type="ARBA" id="ARBA00022491"/>
    </source>
</evidence>